<name>A0A6P2CXD9_9BACT</name>
<dbReference type="RefSeq" id="WP_162667627.1">
    <property type="nucleotide sequence ID" value="NZ_LR593886.1"/>
</dbReference>
<sequence>MPTTPTLILCEQLAAALRGAWRPVAPSAVEWHYFRRLGDADEGEHRVRGRQVIIYPTGYESAAETRGEDRYTHNITVHVAERYPDAGDPPRDWVTARVDFVYDRIVQGFDFGREPPEWNRKLITESAVVTVCEVDRLLGSGNLFLSVVELIFAELRDA</sequence>
<keyword evidence="2" id="KW-1185">Reference proteome</keyword>
<dbReference type="Proteomes" id="UP000464178">
    <property type="component" value="Chromosome"/>
</dbReference>
<dbReference type="KEGG" id="gms:SOIL9_48990"/>
<accession>A0A6P2CXD9</accession>
<gene>
    <name evidence="1" type="ORF">SOIL9_48990</name>
</gene>
<proteinExistence type="predicted"/>
<reference evidence="1 2" key="1">
    <citation type="submission" date="2019-05" db="EMBL/GenBank/DDBJ databases">
        <authorList>
            <consortium name="Science for Life Laboratories"/>
        </authorList>
    </citation>
    <scope>NUCLEOTIDE SEQUENCE [LARGE SCALE GENOMIC DNA]</scope>
    <source>
        <strain evidence="1">Soil9</strain>
    </source>
</reference>
<protein>
    <submittedName>
        <fullName evidence="1">Uncharacterized protein</fullName>
    </submittedName>
</protein>
<dbReference type="AlphaFoldDB" id="A0A6P2CXD9"/>
<dbReference type="EMBL" id="LR593886">
    <property type="protein sequence ID" value="VTR92815.1"/>
    <property type="molecule type" value="Genomic_DNA"/>
</dbReference>
<evidence type="ECO:0000313" key="2">
    <source>
        <dbReference type="Proteomes" id="UP000464178"/>
    </source>
</evidence>
<evidence type="ECO:0000313" key="1">
    <source>
        <dbReference type="EMBL" id="VTR92815.1"/>
    </source>
</evidence>
<organism evidence="1 2">
    <name type="scientific">Gemmata massiliana</name>
    <dbReference type="NCBI Taxonomy" id="1210884"/>
    <lineage>
        <taxon>Bacteria</taxon>
        <taxon>Pseudomonadati</taxon>
        <taxon>Planctomycetota</taxon>
        <taxon>Planctomycetia</taxon>
        <taxon>Gemmatales</taxon>
        <taxon>Gemmataceae</taxon>
        <taxon>Gemmata</taxon>
    </lineage>
</organism>